<evidence type="ECO:0000256" key="7">
    <source>
        <dbReference type="ARBA" id="ARBA00047984"/>
    </source>
</evidence>
<evidence type="ECO:0000256" key="6">
    <source>
        <dbReference type="ARBA" id="ARBA00022840"/>
    </source>
</evidence>
<dbReference type="Gene3D" id="3.40.50.300">
    <property type="entry name" value="P-loop containing nucleotide triphosphate hydrolases"/>
    <property type="match status" value="2"/>
</dbReference>
<dbReference type="PANTHER" id="PTHR18934:SF99">
    <property type="entry name" value="ATP-DEPENDENT RNA HELICASE DHX37-RELATED"/>
    <property type="match status" value="1"/>
</dbReference>
<dbReference type="InterPro" id="IPR007502">
    <property type="entry name" value="Helicase-assoc_dom"/>
</dbReference>
<dbReference type="Proteomes" id="UP000055136">
    <property type="component" value="Chromosome"/>
</dbReference>
<accession>A0A0S2THS5</accession>
<dbReference type="CDD" id="cd17989">
    <property type="entry name" value="DEXHc_HrpA"/>
    <property type="match status" value="1"/>
</dbReference>
<reference evidence="10" key="1">
    <citation type="submission" date="2015-10" db="EMBL/GenBank/DDBJ databases">
        <title>Description of Candidatus Tenderia electrophaga gen. nov, sp. nov., an Uncultivated Electroautotroph from a Biocathode Enrichment.</title>
        <authorList>
            <person name="Eddie B.J."/>
            <person name="Malanoski A.P."/>
            <person name="Wang Z."/>
            <person name="Hall R.J."/>
            <person name="Oh S.D."/>
            <person name="Heiner C."/>
            <person name="Lin B."/>
            <person name="Strycharz-Glaven S.M."/>
        </authorList>
    </citation>
    <scope>NUCLEOTIDE SEQUENCE [LARGE SCALE GENOMIC DNA]</scope>
    <source>
        <strain evidence="10">NRL1</strain>
    </source>
</reference>
<dbReference type="GO" id="GO:0003724">
    <property type="term" value="F:RNA helicase activity"/>
    <property type="evidence" value="ECO:0007669"/>
    <property type="project" value="UniProtKB-EC"/>
</dbReference>
<evidence type="ECO:0000256" key="5">
    <source>
        <dbReference type="ARBA" id="ARBA00022806"/>
    </source>
</evidence>
<dbReference type="GO" id="GO:0016787">
    <property type="term" value="F:hydrolase activity"/>
    <property type="evidence" value="ECO:0007669"/>
    <property type="project" value="UniProtKB-KW"/>
</dbReference>
<comment type="similarity">
    <text evidence="1">Belongs to the DEAD box helicase family. DEAH subfamily.</text>
</comment>
<dbReference type="FunFam" id="3.40.50.300:FF:000575">
    <property type="entry name" value="ATP-dependent helicase hrpA"/>
    <property type="match status" value="1"/>
</dbReference>
<dbReference type="InterPro" id="IPR014001">
    <property type="entry name" value="Helicase_ATP-bd"/>
</dbReference>
<dbReference type="AlphaFoldDB" id="A0A0S2THS5"/>
<dbReference type="Gene3D" id="1.20.120.1080">
    <property type="match status" value="1"/>
</dbReference>
<comment type="catalytic activity">
    <reaction evidence="7">
        <text>ATP + H2O = ADP + phosphate + H(+)</text>
        <dbReference type="Rhea" id="RHEA:13065"/>
        <dbReference type="ChEBI" id="CHEBI:15377"/>
        <dbReference type="ChEBI" id="CHEBI:15378"/>
        <dbReference type="ChEBI" id="CHEBI:30616"/>
        <dbReference type="ChEBI" id="CHEBI:43474"/>
        <dbReference type="ChEBI" id="CHEBI:456216"/>
        <dbReference type="EC" id="3.6.4.13"/>
    </reaction>
</comment>
<dbReference type="PROSITE" id="PS51194">
    <property type="entry name" value="HELICASE_CTER"/>
    <property type="match status" value="1"/>
</dbReference>
<dbReference type="SMART" id="SM00490">
    <property type="entry name" value="HELICc"/>
    <property type="match status" value="1"/>
</dbReference>
<sequence>MLVDRRRLRRRLQRLQRDDQAGLTRLAADIEASVHKRQCRRDKLPVPTYPDALPVSQRRDEIIAALRDHQVIIVAGETGSGKTTQLPKICLDAGRGIDGLIGHTQPRRLAARSVATRIATELESELGYAVGYKVRFSDRTRPESYIKLMTDGILLAESQADRFLNQYDTLIIDEAHERSLNIDFLLGYLKQLLPKRPTLKIIITSATIDTERFAQHFDDAPIIQVSGRTYPVEMRYRPLQAEDEDTQDRDLQQAIRDAVDELAAEGRDDVLIFLPGEREIRETAESLRKHHPPHTEILPLYARLSAAEQNRVFQPHKGRRIVLATNVAETSLTVPGIRYVIDPGLVRISRYSHRTKVQRLPIEKISQASANQRAGRCGRVGPGICIRLYAEDDFNLRPEFTEPEIKRSNLAAVILQMKALKLGDIEQFPFVEAPEQRMIGDGYKLLEELGALTRNKQLTPTGRHLAKLPVDPRLARMVLAGRDENCLSEVLVIASALSVQEPRERPHEKQQAADEKHAQFKDKDSDFIAYLNLWRAYHEQAHHLSNNKLRKWCKENYISYLRMREWHDVYVQLKCLATEQGGKLNQQAADYAQIHRALLAGLLGNIANKNDKQEYVGARGIKLNIFPGSALFKKQPKWIVAAELVETTRMYARSVAKIEAEWLEQVAGELCKRSWFDPHWEKKAAAVMAYERLTLYGLIVNPKRKVHYHKINPAEARELFIRGALVEGDFNTCAPFFQHNRELVEEVEALEAKSRRRDVLVDDQALFEFYDKRIPEDVCDGRRFEKWRKQAERKEPQRLFLNKQDLMLHGAGDVTAAQFPDTLEVAGMSLPLSYHFEPGHAQDGVTVSVPLPALNLLTPQRFEWLVPGLLHDKLCQLIKSLPKSLRRNFVPVPNFADACLHVLAPSDDALLEALQQQLFKMTGVKVTRVDWDLDKLTPHMLMNFKVVDDQGEVVAMGRDLVQLQQQLKGEAQQSFAAVPVWEGEREGITTWGFGELPQQIEFERNGVQLRGYPALVDNKENVAIKLRDTEQQAERETGQALRRLVMFALPDKIKYLRKHLPNLKQMCLYYAPTGKCEQLQNDLVDAVIDQTFFGADLPRDEQAFKQALEHGRQALMNVANELCTLVNDILAEHHRLNKTLKGNLSPAWLHAVPDIQEQLAHLIYPRFIQHTPAEWLREYPRYLKAVNLRLEKLGSGAAARDRAATQELKPLWQAYLERREIHRQQGIVDPTLTQYRWMIEELRVSLFAQTLGTKMPVSVKRLKQQFAQVI</sequence>
<name>A0A0S2THS5_9GAMM</name>
<dbReference type="GO" id="GO:0005524">
    <property type="term" value="F:ATP binding"/>
    <property type="evidence" value="ECO:0007669"/>
    <property type="project" value="UniProtKB-KW"/>
</dbReference>
<evidence type="ECO:0000259" key="8">
    <source>
        <dbReference type="PROSITE" id="PS51192"/>
    </source>
</evidence>
<keyword evidence="6" id="KW-0067">ATP-binding</keyword>
<dbReference type="SMART" id="SM00382">
    <property type="entry name" value="AAA"/>
    <property type="match status" value="1"/>
</dbReference>
<evidence type="ECO:0000313" key="11">
    <source>
        <dbReference type="Proteomes" id="UP000055136"/>
    </source>
</evidence>
<evidence type="ECO:0000256" key="1">
    <source>
        <dbReference type="ARBA" id="ARBA00008792"/>
    </source>
</evidence>
<dbReference type="Pfam" id="PF21010">
    <property type="entry name" value="HA2_C"/>
    <property type="match status" value="1"/>
</dbReference>
<feature type="domain" description="Helicase ATP-binding" evidence="8">
    <location>
        <begin position="63"/>
        <end position="226"/>
    </location>
</feature>
<organism evidence="10 11">
    <name type="scientific">Candidatus Tenderia electrophaga</name>
    <dbReference type="NCBI Taxonomy" id="1748243"/>
    <lineage>
        <taxon>Bacteria</taxon>
        <taxon>Pseudomonadati</taxon>
        <taxon>Pseudomonadota</taxon>
        <taxon>Gammaproteobacteria</taxon>
        <taxon>Candidatus Tenderiales</taxon>
        <taxon>Candidatus Tenderiaceae</taxon>
        <taxon>Candidatus Tenderia</taxon>
    </lineage>
</organism>
<evidence type="ECO:0000256" key="2">
    <source>
        <dbReference type="ARBA" id="ARBA00012552"/>
    </source>
</evidence>
<proteinExistence type="inferred from homology"/>
<dbReference type="InterPro" id="IPR011545">
    <property type="entry name" value="DEAD/DEAH_box_helicase_dom"/>
</dbReference>
<dbReference type="SMART" id="SM00847">
    <property type="entry name" value="HA2"/>
    <property type="match status" value="1"/>
</dbReference>
<evidence type="ECO:0000256" key="3">
    <source>
        <dbReference type="ARBA" id="ARBA00022741"/>
    </source>
</evidence>
<dbReference type="Pfam" id="PF04408">
    <property type="entry name" value="WHD_HA2"/>
    <property type="match status" value="1"/>
</dbReference>
<dbReference type="PROSITE" id="PS51192">
    <property type="entry name" value="HELICASE_ATP_BIND_1"/>
    <property type="match status" value="1"/>
</dbReference>
<dbReference type="EC" id="3.6.4.13" evidence="2"/>
<dbReference type="PANTHER" id="PTHR18934">
    <property type="entry name" value="ATP-DEPENDENT RNA HELICASE"/>
    <property type="match status" value="1"/>
</dbReference>
<dbReference type="InterPro" id="IPR048333">
    <property type="entry name" value="HA2_WH"/>
</dbReference>
<protein>
    <recommendedName>
        <fullName evidence="2">RNA helicase</fullName>
        <ecNumber evidence="2">3.6.4.13</ecNumber>
    </recommendedName>
</protein>
<dbReference type="SMART" id="SM00487">
    <property type="entry name" value="DEXDc"/>
    <property type="match status" value="1"/>
</dbReference>
<keyword evidence="11" id="KW-1185">Reference proteome</keyword>
<dbReference type="NCBIfam" id="TIGR01967">
    <property type="entry name" value="DEAH_box_HrpA"/>
    <property type="match status" value="1"/>
</dbReference>
<dbReference type="InterPro" id="IPR001650">
    <property type="entry name" value="Helicase_C-like"/>
</dbReference>
<dbReference type="InterPro" id="IPR011709">
    <property type="entry name" value="DEAD-box_helicase_OB_fold"/>
</dbReference>
<dbReference type="InterPro" id="IPR003593">
    <property type="entry name" value="AAA+_ATPase"/>
</dbReference>
<dbReference type="NCBIfam" id="NF008348">
    <property type="entry name" value="PRK11131.1"/>
    <property type="match status" value="1"/>
</dbReference>
<keyword evidence="5 10" id="KW-0347">Helicase</keyword>
<dbReference type="Pfam" id="PF11898">
    <property type="entry name" value="DUF3418"/>
    <property type="match status" value="1"/>
</dbReference>
<dbReference type="CDD" id="cd18791">
    <property type="entry name" value="SF2_C_RHA"/>
    <property type="match status" value="1"/>
</dbReference>
<evidence type="ECO:0000256" key="4">
    <source>
        <dbReference type="ARBA" id="ARBA00022801"/>
    </source>
</evidence>
<dbReference type="KEGG" id="tee:Tel_01970"/>
<dbReference type="GO" id="GO:0003723">
    <property type="term" value="F:RNA binding"/>
    <property type="evidence" value="ECO:0007669"/>
    <property type="project" value="TreeGrafter"/>
</dbReference>
<dbReference type="InterPro" id="IPR024590">
    <property type="entry name" value="HrpA_C"/>
</dbReference>
<dbReference type="SUPFAM" id="SSF52540">
    <property type="entry name" value="P-loop containing nucleoside triphosphate hydrolases"/>
    <property type="match status" value="1"/>
</dbReference>
<dbReference type="EMBL" id="CP013099">
    <property type="protein sequence ID" value="ALP54699.1"/>
    <property type="molecule type" value="Genomic_DNA"/>
</dbReference>
<gene>
    <name evidence="10" type="ORF">Tel_01970</name>
</gene>
<dbReference type="FunFam" id="3.40.50.300:FF:000439">
    <property type="entry name" value="ATP-dependent RNA helicase HrpA"/>
    <property type="match status" value="1"/>
</dbReference>
<dbReference type="FunFam" id="1.20.120.1080:FF:000005">
    <property type="entry name" value="ATP-dependent helicase HrpA"/>
    <property type="match status" value="1"/>
</dbReference>
<dbReference type="Pfam" id="PF00270">
    <property type="entry name" value="DEAD"/>
    <property type="match status" value="1"/>
</dbReference>
<evidence type="ECO:0000313" key="10">
    <source>
        <dbReference type="EMBL" id="ALP54699.1"/>
    </source>
</evidence>
<feature type="domain" description="Helicase C-terminal" evidence="9">
    <location>
        <begin position="250"/>
        <end position="421"/>
    </location>
</feature>
<dbReference type="STRING" id="1748243.Tel_01970"/>
<dbReference type="Pfam" id="PF00271">
    <property type="entry name" value="Helicase_C"/>
    <property type="match status" value="1"/>
</dbReference>
<keyword evidence="4" id="KW-0378">Hydrolase</keyword>
<dbReference type="Pfam" id="PF07717">
    <property type="entry name" value="OB_NTP_bind"/>
    <property type="match status" value="1"/>
</dbReference>
<keyword evidence="3" id="KW-0547">Nucleotide-binding</keyword>
<dbReference type="InterPro" id="IPR010222">
    <property type="entry name" value="RNA_helicase_HrpA"/>
</dbReference>
<dbReference type="InterPro" id="IPR027417">
    <property type="entry name" value="P-loop_NTPase"/>
</dbReference>
<evidence type="ECO:0000259" key="9">
    <source>
        <dbReference type="PROSITE" id="PS51194"/>
    </source>
</evidence>